<sequence length="77" mass="9046">MNFKYSAGHILLFKKVITYSSSYLSSRQSFQLRILGRLKLEMDKHPPEVFIVFFQPVVEFFNIGLGQKPENMFLELT</sequence>
<evidence type="ECO:0000313" key="2">
    <source>
        <dbReference type="Proteomes" id="UP000008289"/>
    </source>
</evidence>
<organism evidence="1 2">
    <name type="scientific">Dehalococcoides mccartyi (strain ATCC BAA-2266 / KCTC 15142 / 195)</name>
    <name type="common">Dehalococcoides ethenogenes (strain 195)</name>
    <dbReference type="NCBI Taxonomy" id="243164"/>
    <lineage>
        <taxon>Bacteria</taxon>
        <taxon>Bacillati</taxon>
        <taxon>Chloroflexota</taxon>
        <taxon>Dehalococcoidia</taxon>
        <taxon>Dehalococcoidales</taxon>
        <taxon>Dehalococcoidaceae</taxon>
        <taxon>Dehalococcoides</taxon>
    </lineage>
</organism>
<reference evidence="1 2" key="1">
    <citation type="journal article" date="2005" name="Science">
        <title>Genome sequence of the PCE-dechlorinating bacterium Dehalococcoides ethenogenes.</title>
        <authorList>
            <person name="Seshadri R."/>
            <person name="Adrian L."/>
            <person name="Fouts D.E."/>
            <person name="Eisen J.A."/>
            <person name="Phillippy A.M."/>
            <person name="Methe B.A."/>
            <person name="Ward N.L."/>
            <person name="Nelson W.C."/>
            <person name="Deboy R.T."/>
            <person name="Khouri H.M."/>
            <person name="Kolonay J.F."/>
            <person name="Dodson R.J."/>
            <person name="Daugherty S.C."/>
            <person name="Brinkac L.M."/>
            <person name="Sullivan S.A."/>
            <person name="Madupu R."/>
            <person name="Nelson K.E."/>
            <person name="Kang K.H."/>
            <person name="Impraim M."/>
            <person name="Tran K."/>
            <person name="Robinson J.M."/>
            <person name="Forberger H.A."/>
            <person name="Fraser C.M."/>
            <person name="Zinder S.H."/>
            <person name="Heidelberg J.F."/>
        </authorList>
    </citation>
    <scope>NUCLEOTIDE SEQUENCE [LARGE SCALE GENOMIC DNA]</scope>
    <source>
        <strain evidence="2">ATCC BAA-2266 / KCTC 15142 / 195</strain>
    </source>
</reference>
<dbReference type="EMBL" id="CP000027">
    <property type="protein sequence ID" value="AAW39520.1"/>
    <property type="molecule type" value="Genomic_DNA"/>
</dbReference>
<gene>
    <name evidence="1" type="ordered locus">DET1236</name>
</gene>
<name>Q3Z750_DEHM1</name>
<evidence type="ECO:0000313" key="1">
    <source>
        <dbReference type="EMBL" id="AAW39520.1"/>
    </source>
</evidence>
<protein>
    <submittedName>
        <fullName evidence="1">Uncharacterized protein</fullName>
    </submittedName>
</protein>
<dbReference type="Proteomes" id="UP000008289">
    <property type="component" value="Chromosome"/>
</dbReference>
<dbReference type="HOGENOM" id="CLU_2632256_0_0_0"/>
<dbReference type="AlphaFoldDB" id="Q3Z750"/>
<dbReference type="InParanoid" id="Q3Z750"/>
<accession>Q3Z750</accession>
<proteinExistence type="predicted"/>
<keyword evidence="2" id="KW-1185">Reference proteome</keyword>
<dbReference type="KEGG" id="det:DET1236"/>